<gene>
    <name evidence="2" type="ORF">AVEN_103388_1</name>
</gene>
<organism evidence="2 3">
    <name type="scientific">Araneus ventricosus</name>
    <name type="common">Orbweaver spider</name>
    <name type="synonym">Epeira ventricosa</name>
    <dbReference type="NCBI Taxonomy" id="182803"/>
    <lineage>
        <taxon>Eukaryota</taxon>
        <taxon>Metazoa</taxon>
        <taxon>Ecdysozoa</taxon>
        <taxon>Arthropoda</taxon>
        <taxon>Chelicerata</taxon>
        <taxon>Arachnida</taxon>
        <taxon>Araneae</taxon>
        <taxon>Araneomorphae</taxon>
        <taxon>Entelegynae</taxon>
        <taxon>Araneoidea</taxon>
        <taxon>Araneidae</taxon>
        <taxon>Araneus</taxon>
    </lineage>
</organism>
<reference evidence="2 3" key="1">
    <citation type="journal article" date="2019" name="Sci. Rep.">
        <title>Orb-weaving spider Araneus ventricosus genome elucidates the spidroin gene catalogue.</title>
        <authorList>
            <person name="Kono N."/>
            <person name="Nakamura H."/>
            <person name="Ohtoshi R."/>
            <person name="Moran D.A.P."/>
            <person name="Shinohara A."/>
            <person name="Yoshida Y."/>
            <person name="Fujiwara M."/>
            <person name="Mori M."/>
            <person name="Tomita M."/>
            <person name="Arakawa K."/>
        </authorList>
    </citation>
    <scope>NUCLEOTIDE SEQUENCE [LARGE SCALE GENOMIC DNA]</scope>
</reference>
<name>A0A4Y2X2Q1_ARAVE</name>
<comment type="caution">
    <text evidence="2">The sequence shown here is derived from an EMBL/GenBank/DDBJ whole genome shotgun (WGS) entry which is preliminary data.</text>
</comment>
<accession>A0A4Y2X2Q1</accession>
<feature type="region of interest" description="Disordered" evidence="1">
    <location>
        <begin position="26"/>
        <end position="55"/>
    </location>
</feature>
<protein>
    <submittedName>
        <fullName evidence="2">Uncharacterized protein</fullName>
    </submittedName>
</protein>
<evidence type="ECO:0000313" key="3">
    <source>
        <dbReference type="Proteomes" id="UP000499080"/>
    </source>
</evidence>
<feature type="compositionally biased region" description="Polar residues" evidence="1">
    <location>
        <begin position="26"/>
        <end position="36"/>
    </location>
</feature>
<sequence length="91" mass="10218">MRSTRKRKPTLPNPGIRKELIAGRCNTDTETQSKTSRMAKRPGKNTPITSGYKFMEDGSPRCITHLCIPLKERLKTAGSQSLKYPQVGKSR</sequence>
<proteinExistence type="predicted"/>
<evidence type="ECO:0000256" key="1">
    <source>
        <dbReference type="SAM" id="MobiDB-lite"/>
    </source>
</evidence>
<keyword evidence="3" id="KW-1185">Reference proteome</keyword>
<dbReference type="Proteomes" id="UP000499080">
    <property type="component" value="Unassembled WGS sequence"/>
</dbReference>
<evidence type="ECO:0000313" key="2">
    <source>
        <dbReference type="EMBL" id="GBO43965.1"/>
    </source>
</evidence>
<dbReference type="AlphaFoldDB" id="A0A4Y2X2Q1"/>
<dbReference type="EMBL" id="BGPR01070537">
    <property type="protein sequence ID" value="GBO43965.1"/>
    <property type="molecule type" value="Genomic_DNA"/>
</dbReference>